<feature type="region of interest" description="Disordered" evidence="1">
    <location>
        <begin position="58"/>
        <end position="93"/>
    </location>
</feature>
<name>A0A9E7KE01_9LILI</name>
<proteinExistence type="predicted"/>
<dbReference type="AlphaFoldDB" id="A0A9E7KE01"/>
<evidence type="ECO:0000256" key="1">
    <source>
        <dbReference type="SAM" id="MobiDB-lite"/>
    </source>
</evidence>
<keyword evidence="3" id="KW-1185">Reference proteome</keyword>
<dbReference type="EMBL" id="CP097508">
    <property type="protein sequence ID" value="URE13444.1"/>
    <property type="molecule type" value="Genomic_DNA"/>
</dbReference>
<evidence type="ECO:0000313" key="2">
    <source>
        <dbReference type="EMBL" id="URE13444.1"/>
    </source>
</evidence>
<dbReference type="PANTHER" id="PTHR34538">
    <property type="entry name" value="EXPRESSED PROTEIN"/>
    <property type="match status" value="1"/>
</dbReference>
<accession>A0A9E7KE01</accession>
<evidence type="ECO:0000313" key="3">
    <source>
        <dbReference type="Proteomes" id="UP001055439"/>
    </source>
</evidence>
<gene>
    <name evidence="2" type="ORF">MUK42_04848</name>
</gene>
<sequence length="93" mass="10964">MECWRSMKQVFWKLRSELRGMATPLWHRPTSFAYDPRSYSQNFDDGFLHDHLLPCGAVARGPRTSDRTGSHVEQDKRRMQDHPEKEADQPYDA</sequence>
<dbReference type="Proteomes" id="UP001055439">
    <property type="component" value="Chromosome 6"/>
</dbReference>
<protein>
    <submittedName>
        <fullName evidence="2">Uncharacterized protein</fullName>
    </submittedName>
</protein>
<feature type="compositionally biased region" description="Basic and acidic residues" evidence="1">
    <location>
        <begin position="63"/>
        <end position="93"/>
    </location>
</feature>
<dbReference type="PANTHER" id="PTHR34538:SF4">
    <property type="entry name" value="EXPRESSED PROTEIN"/>
    <property type="match status" value="1"/>
</dbReference>
<reference evidence="2" key="1">
    <citation type="submission" date="2022-05" db="EMBL/GenBank/DDBJ databases">
        <title>The Musa troglodytarum L. genome provides insights into the mechanism of non-climacteric behaviour and enrichment of carotenoids.</title>
        <authorList>
            <person name="Wang J."/>
        </authorList>
    </citation>
    <scope>NUCLEOTIDE SEQUENCE</scope>
    <source>
        <tissue evidence="2">Leaf</tissue>
    </source>
</reference>
<organism evidence="2 3">
    <name type="scientific">Musa troglodytarum</name>
    <name type="common">fe'i banana</name>
    <dbReference type="NCBI Taxonomy" id="320322"/>
    <lineage>
        <taxon>Eukaryota</taxon>
        <taxon>Viridiplantae</taxon>
        <taxon>Streptophyta</taxon>
        <taxon>Embryophyta</taxon>
        <taxon>Tracheophyta</taxon>
        <taxon>Spermatophyta</taxon>
        <taxon>Magnoliopsida</taxon>
        <taxon>Liliopsida</taxon>
        <taxon>Zingiberales</taxon>
        <taxon>Musaceae</taxon>
        <taxon>Musa</taxon>
    </lineage>
</organism>